<dbReference type="InterPro" id="IPR005467">
    <property type="entry name" value="His_kinase_dom"/>
</dbReference>
<keyword evidence="3" id="KW-0597">Phosphoprotein</keyword>
<evidence type="ECO:0000256" key="5">
    <source>
        <dbReference type="ARBA" id="ARBA00022741"/>
    </source>
</evidence>
<dbReference type="PROSITE" id="PS50109">
    <property type="entry name" value="HIS_KIN"/>
    <property type="match status" value="1"/>
</dbReference>
<evidence type="ECO:0000313" key="11">
    <source>
        <dbReference type="EMBL" id="MFD2614246.1"/>
    </source>
</evidence>
<dbReference type="CDD" id="cd00082">
    <property type="entry name" value="HisKA"/>
    <property type="match status" value="1"/>
</dbReference>
<keyword evidence="9" id="KW-0472">Membrane</keyword>
<dbReference type="PRINTS" id="PR00344">
    <property type="entry name" value="BCTRLSENSOR"/>
</dbReference>
<dbReference type="InterPro" id="IPR036890">
    <property type="entry name" value="HATPase_C_sf"/>
</dbReference>
<dbReference type="SMART" id="SM00387">
    <property type="entry name" value="HATPase_c"/>
    <property type="match status" value="1"/>
</dbReference>
<dbReference type="InterPro" id="IPR036097">
    <property type="entry name" value="HisK_dim/P_sf"/>
</dbReference>
<keyword evidence="9" id="KW-0812">Transmembrane</keyword>
<evidence type="ECO:0000256" key="1">
    <source>
        <dbReference type="ARBA" id="ARBA00000085"/>
    </source>
</evidence>
<dbReference type="PANTHER" id="PTHR43711">
    <property type="entry name" value="TWO-COMPONENT HISTIDINE KINASE"/>
    <property type="match status" value="1"/>
</dbReference>
<keyword evidence="7" id="KW-0067">ATP-binding</keyword>
<dbReference type="InterPro" id="IPR003661">
    <property type="entry name" value="HisK_dim/P_dom"/>
</dbReference>
<evidence type="ECO:0000256" key="8">
    <source>
        <dbReference type="ARBA" id="ARBA00023012"/>
    </source>
</evidence>
<evidence type="ECO:0000256" key="7">
    <source>
        <dbReference type="ARBA" id="ARBA00022840"/>
    </source>
</evidence>
<dbReference type="SMART" id="SM00388">
    <property type="entry name" value="HisKA"/>
    <property type="match status" value="1"/>
</dbReference>
<keyword evidence="12" id="KW-1185">Reference proteome</keyword>
<dbReference type="EMBL" id="JBHUME010000011">
    <property type="protein sequence ID" value="MFD2614246.1"/>
    <property type="molecule type" value="Genomic_DNA"/>
</dbReference>
<comment type="catalytic activity">
    <reaction evidence="1">
        <text>ATP + protein L-histidine = ADP + protein N-phospho-L-histidine.</text>
        <dbReference type="EC" id="2.7.13.3"/>
    </reaction>
</comment>
<keyword evidence="9" id="KW-1133">Transmembrane helix</keyword>
<dbReference type="InterPro" id="IPR003594">
    <property type="entry name" value="HATPase_dom"/>
</dbReference>
<keyword evidence="4" id="KW-0808">Transferase</keyword>
<sequence length="475" mass="52540">MSILDKLRKRTGSSMFSRTQNRLTLQYSGILMLFLVLFIVIVLSFLYYILISQPKNQLKALADDEAQALSYILTHKDSPKDGMRKKGEDFFTIGQNQFFYYLLDAQGNVQLGEEQHPAARKAILPKLAGWQAAPERIRYTRLSLIDKRRDIRLDPDLQMEQQVRLMSVGRGIYSGEERIGTLFVGRDIAFQSNLFRWSVLAFLALGVLFFALALALSHYMSKRAMGPIARSYERQREFVADASHELRTPLSVLLSSIDTLQMEESLEQDAFARRILSNMKGEVRRMTKLAGDLLTLARSDSGAVELQREPLDLRQLAEGVLRSLQPLAEAKQLRVELDAPTALPMLGDTDRLSQLLVILVDNAIKYTPDGGAVRVAMAASGAGAAGAGGTAGPGRAAAAWLDIAVSDSGIGIPPEEHERIFQRFYREDKSRSRALGGHGLGLAIAKWIVDTHRGTIAVDSAVGEGSTFHVRIPLG</sequence>
<dbReference type="Proteomes" id="UP001597541">
    <property type="component" value="Unassembled WGS sequence"/>
</dbReference>
<dbReference type="SUPFAM" id="SSF47384">
    <property type="entry name" value="Homodimeric domain of signal transducing histidine kinase"/>
    <property type="match status" value="1"/>
</dbReference>
<dbReference type="PANTHER" id="PTHR43711:SF1">
    <property type="entry name" value="HISTIDINE KINASE 1"/>
    <property type="match status" value="1"/>
</dbReference>
<dbReference type="Pfam" id="PF00512">
    <property type="entry name" value="HisKA"/>
    <property type="match status" value="1"/>
</dbReference>
<organism evidence="11 12">
    <name type="scientific">Paenibacillus gansuensis</name>
    <dbReference type="NCBI Taxonomy" id="306542"/>
    <lineage>
        <taxon>Bacteria</taxon>
        <taxon>Bacillati</taxon>
        <taxon>Bacillota</taxon>
        <taxon>Bacilli</taxon>
        <taxon>Bacillales</taxon>
        <taxon>Paenibacillaceae</taxon>
        <taxon>Paenibacillus</taxon>
    </lineage>
</organism>
<evidence type="ECO:0000256" key="3">
    <source>
        <dbReference type="ARBA" id="ARBA00022553"/>
    </source>
</evidence>
<dbReference type="Gene3D" id="1.10.287.130">
    <property type="match status" value="1"/>
</dbReference>
<feature type="transmembrane region" description="Helical" evidence="9">
    <location>
        <begin position="25"/>
        <end position="50"/>
    </location>
</feature>
<reference evidence="12" key="1">
    <citation type="journal article" date="2019" name="Int. J. Syst. Evol. Microbiol.">
        <title>The Global Catalogue of Microorganisms (GCM) 10K type strain sequencing project: providing services to taxonomists for standard genome sequencing and annotation.</title>
        <authorList>
            <consortium name="The Broad Institute Genomics Platform"/>
            <consortium name="The Broad Institute Genome Sequencing Center for Infectious Disease"/>
            <person name="Wu L."/>
            <person name="Ma J."/>
        </authorList>
    </citation>
    <scope>NUCLEOTIDE SEQUENCE [LARGE SCALE GENOMIC DNA]</scope>
    <source>
        <strain evidence="12">KCTC 3950</strain>
    </source>
</reference>
<gene>
    <name evidence="11" type="ORF">ACFSUF_17695</name>
</gene>
<proteinExistence type="predicted"/>
<feature type="domain" description="Histidine kinase" evidence="10">
    <location>
        <begin position="241"/>
        <end position="475"/>
    </location>
</feature>
<evidence type="ECO:0000256" key="4">
    <source>
        <dbReference type="ARBA" id="ARBA00022679"/>
    </source>
</evidence>
<evidence type="ECO:0000313" key="12">
    <source>
        <dbReference type="Proteomes" id="UP001597541"/>
    </source>
</evidence>
<comment type="caution">
    <text evidence="11">The sequence shown here is derived from an EMBL/GenBank/DDBJ whole genome shotgun (WGS) entry which is preliminary data.</text>
</comment>
<keyword evidence="5" id="KW-0547">Nucleotide-binding</keyword>
<evidence type="ECO:0000259" key="10">
    <source>
        <dbReference type="PROSITE" id="PS50109"/>
    </source>
</evidence>
<name>A0ABW5PFR0_9BACL</name>
<accession>A0ABW5PFR0</accession>
<evidence type="ECO:0000256" key="9">
    <source>
        <dbReference type="SAM" id="Phobius"/>
    </source>
</evidence>
<keyword evidence="8" id="KW-0902">Two-component regulatory system</keyword>
<dbReference type="Gene3D" id="3.30.565.10">
    <property type="entry name" value="Histidine kinase-like ATPase, C-terminal domain"/>
    <property type="match status" value="1"/>
</dbReference>
<evidence type="ECO:0000256" key="6">
    <source>
        <dbReference type="ARBA" id="ARBA00022777"/>
    </source>
</evidence>
<protein>
    <recommendedName>
        <fullName evidence="2">histidine kinase</fullName>
        <ecNumber evidence="2">2.7.13.3</ecNumber>
    </recommendedName>
</protein>
<dbReference type="RefSeq" id="WP_377604899.1">
    <property type="nucleotide sequence ID" value="NZ_JBHUME010000011.1"/>
</dbReference>
<dbReference type="InterPro" id="IPR004358">
    <property type="entry name" value="Sig_transdc_His_kin-like_C"/>
</dbReference>
<dbReference type="EC" id="2.7.13.3" evidence="2"/>
<dbReference type="Pfam" id="PF02518">
    <property type="entry name" value="HATPase_c"/>
    <property type="match status" value="1"/>
</dbReference>
<keyword evidence="6 11" id="KW-0418">Kinase</keyword>
<evidence type="ECO:0000256" key="2">
    <source>
        <dbReference type="ARBA" id="ARBA00012438"/>
    </source>
</evidence>
<dbReference type="GO" id="GO:0016301">
    <property type="term" value="F:kinase activity"/>
    <property type="evidence" value="ECO:0007669"/>
    <property type="project" value="UniProtKB-KW"/>
</dbReference>
<dbReference type="SUPFAM" id="SSF55874">
    <property type="entry name" value="ATPase domain of HSP90 chaperone/DNA topoisomerase II/histidine kinase"/>
    <property type="match status" value="1"/>
</dbReference>
<dbReference type="InterPro" id="IPR050736">
    <property type="entry name" value="Sensor_HK_Regulatory"/>
</dbReference>
<feature type="transmembrane region" description="Helical" evidence="9">
    <location>
        <begin position="194"/>
        <end position="216"/>
    </location>
</feature>